<name>A0A9X0JL15_9PSED</name>
<feature type="domain" description="Dermonecrotic toxin N-terminal" evidence="1">
    <location>
        <begin position="29"/>
        <end position="289"/>
    </location>
</feature>
<evidence type="ECO:0000313" key="2">
    <source>
        <dbReference type="EMBL" id="KGF66527.1"/>
    </source>
</evidence>
<dbReference type="Gene3D" id="3.40.50.11550">
    <property type="match status" value="1"/>
</dbReference>
<dbReference type="CDD" id="cd14729">
    <property type="entry name" value="RtxA-like"/>
    <property type="match status" value="1"/>
</dbReference>
<organism evidence="2 3">
    <name type="scientific">Pseudomonas lutea</name>
    <dbReference type="NCBI Taxonomy" id="243924"/>
    <lineage>
        <taxon>Bacteria</taxon>
        <taxon>Pseudomonadati</taxon>
        <taxon>Pseudomonadota</taxon>
        <taxon>Gammaproteobacteria</taxon>
        <taxon>Pseudomonadales</taxon>
        <taxon>Pseudomonadaceae</taxon>
        <taxon>Pseudomonas</taxon>
    </lineage>
</organism>
<proteinExistence type="predicted"/>
<accession>A0A9X0JL15</accession>
<dbReference type="InterPro" id="IPR046673">
    <property type="entry name" value="ToxA_N"/>
</dbReference>
<reference evidence="2 3" key="1">
    <citation type="submission" date="2014-09" db="EMBL/GenBank/DDBJ databases">
        <title>Genome sequence of Pseudomonas lutea strain DSM 17257T.</title>
        <authorList>
            <person name="Kwak Y."/>
            <person name="Shin J.-H."/>
        </authorList>
    </citation>
    <scope>NUCLEOTIDE SEQUENCE [LARGE SCALE GENOMIC DNA]</scope>
    <source>
        <strain evidence="2 3">DSM 17257</strain>
    </source>
</reference>
<dbReference type="Proteomes" id="UP000029719">
    <property type="component" value="Unassembled WGS sequence"/>
</dbReference>
<dbReference type="EMBL" id="JRMB01000001">
    <property type="protein sequence ID" value="KGF66527.1"/>
    <property type="molecule type" value="Genomic_DNA"/>
</dbReference>
<dbReference type="SUPFAM" id="SSF159501">
    <property type="entry name" value="EreA/ChaN-like"/>
    <property type="match status" value="1"/>
</dbReference>
<dbReference type="AlphaFoldDB" id="A0A9X0JL15"/>
<evidence type="ECO:0000313" key="3">
    <source>
        <dbReference type="Proteomes" id="UP000029719"/>
    </source>
</evidence>
<evidence type="ECO:0000259" key="1">
    <source>
        <dbReference type="Pfam" id="PF20178"/>
    </source>
</evidence>
<dbReference type="RefSeq" id="WP_037012463.1">
    <property type="nucleotide sequence ID" value="NZ_JRMB01000001.1"/>
</dbReference>
<dbReference type="OrthoDB" id="5653126at2"/>
<protein>
    <recommendedName>
        <fullName evidence="1">Dermonecrotic toxin N-terminal domain-containing protein</fullName>
    </recommendedName>
</protein>
<comment type="caution">
    <text evidence="2">The sequence shown here is derived from an EMBL/GenBank/DDBJ whole genome shotgun (WGS) entry which is preliminary data.</text>
</comment>
<dbReference type="Pfam" id="PF20178">
    <property type="entry name" value="ToxA_N"/>
    <property type="match status" value="1"/>
</dbReference>
<sequence>MTTAPNTPPAEGPTQDRAALVAISQRLVDACPDMREMARSIARDILMRYTGQDIEPDSVYWHRFHTAVNSSRSFSGWQHVDAPYQSMTLPQLVMSRFDPQDQDNADTLQMLSGFYTASAAANVFDDRNEVRLLPAQVMRDFWAVDFKSGFHAKLSTFWRDFANDFRTMAKANYCASALQDHQAGWLSDEDLASVLNAANIAPSVPASLGALQASAPAGHAVSVWTFDVIGYEASDILRIVTADGRQVLYTPGEVQAFHAFDTPEELHRWLLTQNNRTERRARFMGHFPLSAHGEADQNIGLYHGLDVLYTTWGAAQPGVINQHSRVLAGDPFTHLRDSIRARMFADAGLALHSNGDLRKQLWIGYLRSISQLSGALAAVDWPIALAAVGAGLADMGLNIDQAVNGASTAQRKSGVIGAVTAGIDVLFNSTFFLVGSAESEGGVLEPVTAPALEPEPTPDVGTAEPVEAFVESSAAESEQLEPVDRQATLAAFETNMLLDGFAPASAEGRMKGIYQTEQGETFIEIDDLAYAVRYINELKTWAIIDPENPYSFYRNLPVKLNSASAWEPVAVSALKGGGKVLGKISGVRGARVAQQPGTLPSPYEIPPAQRAALMEGAQAGGRLVDERYGGLGLATRDPYEGFKRIRRLLRDDADAFFSTFELPLRPELPPLTPDAPLKTTLKQLFKRASGLIIGESHADAGSKQFLIEHMQLLTKLKVRTLYMEHLLTDFHQADLDAFSRSGKMSPELEDYIHALDKGHRTDPTGKYTFMAVLKAARENHVRIRAIDCMASYRVDGMANAEQTARQKMMNYYAKGVIDADRAARNGMNWVALVGNSHANTYKGVPGLAELEGAFGLRVEDAHAIESAGITADPGVEMSNSMGRTAGTVKSDLRLQYLREAVKPAPDLENKLTHAGMFTVEAEGKRLTLVHRSNEGAAVRTEIKREGKRVFIDRPKWPRVSGRRFDSLGDLSLSLELMEMTLVR</sequence>
<gene>
    <name evidence="2" type="ORF">LT42_11775</name>
</gene>